<comment type="caution">
    <text evidence="2">The sequence shown here is derived from an EMBL/GenBank/DDBJ whole genome shotgun (WGS) entry which is preliminary data.</text>
</comment>
<feature type="transmembrane region" description="Helical" evidence="1">
    <location>
        <begin position="210"/>
        <end position="232"/>
    </location>
</feature>
<keyword evidence="3" id="KW-1185">Reference proteome</keyword>
<dbReference type="InterPro" id="IPR005625">
    <property type="entry name" value="PepSY-ass_TM"/>
</dbReference>
<name>A0A6A8ALC2_9HYPH</name>
<dbReference type="EMBL" id="WIXI01000051">
    <property type="protein sequence ID" value="MQY49966.1"/>
    <property type="molecule type" value="Genomic_DNA"/>
</dbReference>
<protein>
    <submittedName>
        <fullName evidence="2">PepSY domain-containing protein</fullName>
    </submittedName>
</protein>
<dbReference type="PANTHER" id="PTHR34219:SF1">
    <property type="entry name" value="PEPSY DOMAIN-CONTAINING PROTEIN"/>
    <property type="match status" value="1"/>
</dbReference>
<feature type="transmembrane region" description="Helical" evidence="1">
    <location>
        <begin position="429"/>
        <end position="455"/>
    </location>
</feature>
<accession>A0A6A8ALC2</accession>
<dbReference type="Proteomes" id="UP000435138">
    <property type="component" value="Unassembled WGS sequence"/>
</dbReference>
<dbReference type="AlphaFoldDB" id="A0A6A8ALC2"/>
<keyword evidence="1" id="KW-0812">Transmembrane</keyword>
<proteinExistence type="predicted"/>
<evidence type="ECO:0000313" key="3">
    <source>
        <dbReference type="Proteomes" id="UP000435138"/>
    </source>
</evidence>
<feature type="transmembrane region" description="Helical" evidence="1">
    <location>
        <begin position="374"/>
        <end position="399"/>
    </location>
</feature>
<feature type="transmembrane region" description="Helical" evidence="1">
    <location>
        <begin position="171"/>
        <end position="190"/>
    </location>
</feature>
<keyword evidence="1" id="KW-1133">Transmembrane helix</keyword>
<feature type="transmembrane region" description="Helical" evidence="1">
    <location>
        <begin position="31"/>
        <end position="53"/>
    </location>
</feature>
<dbReference type="Pfam" id="PF03929">
    <property type="entry name" value="PepSY_TM"/>
    <property type="match status" value="1"/>
</dbReference>
<sequence>MCEGHAMTMSRTPAAASDGAAVRAFLTRLHFYVGLFVGPFLLVAAITGTLYVLTPQIENILYRDQLVAQTEGPARPLSEQITAARVSIGEGPRLFAVRPAKNETQTTRVMFTEPGLGESETRTVFIDPATAAVQGELITYGTSGILPFRIALDYLHRNLLLGDIGRHYSELAASWLWVSILGGVLLWYWQRGVKRPALAKVSTHQRSRRLHTVIGLWTAIGFLFLSATGLTWSRWAGGNIDVFRNTVGWITPAITTALNPAAEAPVLGEHAAHGMGAPVETAAAVAESDMVARFDAVVASSRAAGIDSPMIEIRPPRTVDQAFRVSEYDRSWPTQVDTIAVDPNTFAVTSRADFATFPIVAKLIRWGIDAHMGVLFGVANQVLMALLGISLTAMIIYGYRMWWTRRPAPGGSVRTLIRSFSYMSPVAKLISLVVAVAFSVVLPVMGVSLLVFLLIDFFRAALGEMMAAEQRNMPPGMR</sequence>
<reference evidence="2 3" key="1">
    <citation type="submission" date="2019-11" db="EMBL/GenBank/DDBJ databases">
        <title>Genome analysis of Rhizobacterium cereale a novel genus and species isolated from maize roots in North Spain.</title>
        <authorList>
            <person name="Menendez E."/>
            <person name="Flores-Felix J.D."/>
            <person name="Ramirez-Bahena M.-H."/>
            <person name="Igual J.M."/>
            <person name="Garcia-Fraile P."/>
            <person name="Peix A."/>
            <person name="Velazquez E."/>
        </authorList>
    </citation>
    <scope>NUCLEOTIDE SEQUENCE [LARGE SCALE GENOMIC DNA]</scope>
    <source>
        <strain evidence="2 3">RZME27</strain>
    </source>
</reference>
<evidence type="ECO:0000256" key="1">
    <source>
        <dbReference type="SAM" id="Phobius"/>
    </source>
</evidence>
<dbReference type="PANTHER" id="PTHR34219">
    <property type="entry name" value="IRON-REGULATED INNER MEMBRANE PROTEIN-RELATED"/>
    <property type="match status" value="1"/>
</dbReference>
<gene>
    <name evidence="2" type="ORF">GAO09_28460</name>
</gene>
<keyword evidence="1" id="KW-0472">Membrane</keyword>
<evidence type="ECO:0000313" key="2">
    <source>
        <dbReference type="EMBL" id="MQY49966.1"/>
    </source>
</evidence>
<organism evidence="2 3">
    <name type="scientific">Endobacterium cereale</name>
    <dbReference type="NCBI Taxonomy" id="2663029"/>
    <lineage>
        <taxon>Bacteria</taxon>
        <taxon>Pseudomonadati</taxon>
        <taxon>Pseudomonadota</taxon>
        <taxon>Alphaproteobacteria</taxon>
        <taxon>Hyphomicrobiales</taxon>
        <taxon>Rhizobiaceae</taxon>
        <taxon>Endobacterium</taxon>
    </lineage>
</organism>